<dbReference type="Proteomes" id="UP001458880">
    <property type="component" value="Unassembled WGS sequence"/>
</dbReference>
<organism evidence="2 3">
    <name type="scientific">Popillia japonica</name>
    <name type="common">Japanese beetle</name>
    <dbReference type="NCBI Taxonomy" id="7064"/>
    <lineage>
        <taxon>Eukaryota</taxon>
        <taxon>Metazoa</taxon>
        <taxon>Ecdysozoa</taxon>
        <taxon>Arthropoda</taxon>
        <taxon>Hexapoda</taxon>
        <taxon>Insecta</taxon>
        <taxon>Pterygota</taxon>
        <taxon>Neoptera</taxon>
        <taxon>Endopterygota</taxon>
        <taxon>Coleoptera</taxon>
        <taxon>Polyphaga</taxon>
        <taxon>Scarabaeiformia</taxon>
        <taxon>Scarabaeidae</taxon>
        <taxon>Rutelinae</taxon>
        <taxon>Popillia</taxon>
    </lineage>
</organism>
<comment type="caution">
    <text evidence="2">The sequence shown here is derived from an EMBL/GenBank/DDBJ whole genome shotgun (WGS) entry which is preliminary data.</text>
</comment>
<feature type="compositionally biased region" description="Polar residues" evidence="1">
    <location>
        <begin position="211"/>
        <end position="223"/>
    </location>
</feature>
<sequence>MPVTRKRFGRNQDKRVQINGLYVHSNPPKVLQIDSLHLKQLIKSGDLEKLEYVLLEGQGRKLIGEYTGDFKTRTFLKSVPSLMSKISLLHDAVNSGRLEELQSLLDEEPDKKKRLVLAKDEAGVGLLHKAVYYDLKDIAKYLIENYPPTVHLRDAEGRTAYHYTPMCKDKGYIQKILKYAGADPGVTDFRQHTPKYYMDHPSELELPSPHKTANSSRKSTAVKDSTYIID</sequence>
<dbReference type="InterPro" id="IPR036770">
    <property type="entry name" value="Ankyrin_rpt-contain_sf"/>
</dbReference>
<dbReference type="AlphaFoldDB" id="A0AAW1JGB2"/>
<dbReference type="InterPro" id="IPR002110">
    <property type="entry name" value="Ankyrin_rpt"/>
</dbReference>
<feature type="region of interest" description="Disordered" evidence="1">
    <location>
        <begin position="199"/>
        <end position="230"/>
    </location>
</feature>
<dbReference type="SUPFAM" id="SSF48403">
    <property type="entry name" value="Ankyrin repeat"/>
    <property type="match status" value="1"/>
</dbReference>
<dbReference type="PANTHER" id="PTHR24172">
    <property type="entry name" value="ANK_REP_REGION DOMAIN-CONTAINING PROTEIN"/>
    <property type="match status" value="1"/>
</dbReference>
<evidence type="ECO:0000256" key="1">
    <source>
        <dbReference type="SAM" id="MobiDB-lite"/>
    </source>
</evidence>
<keyword evidence="3" id="KW-1185">Reference proteome</keyword>
<dbReference type="Gene3D" id="1.25.40.20">
    <property type="entry name" value="Ankyrin repeat-containing domain"/>
    <property type="match status" value="1"/>
</dbReference>
<name>A0AAW1JGB2_POPJA</name>
<dbReference type="Pfam" id="PF12796">
    <property type="entry name" value="Ank_2"/>
    <property type="match status" value="1"/>
</dbReference>
<gene>
    <name evidence="2" type="ORF">QE152_g29663</name>
</gene>
<dbReference type="PANTHER" id="PTHR24172:SF4">
    <property type="entry name" value="ANK_REP_REGION DOMAIN-CONTAINING PROTEIN"/>
    <property type="match status" value="1"/>
</dbReference>
<dbReference type="EMBL" id="JASPKY010000380">
    <property type="protein sequence ID" value="KAK9702905.1"/>
    <property type="molecule type" value="Genomic_DNA"/>
</dbReference>
<reference evidence="2 3" key="1">
    <citation type="journal article" date="2024" name="BMC Genomics">
        <title>De novo assembly and annotation of Popillia japonica's genome with initial clues to its potential as an invasive pest.</title>
        <authorList>
            <person name="Cucini C."/>
            <person name="Boschi S."/>
            <person name="Funari R."/>
            <person name="Cardaioli E."/>
            <person name="Iannotti N."/>
            <person name="Marturano G."/>
            <person name="Paoli F."/>
            <person name="Bruttini M."/>
            <person name="Carapelli A."/>
            <person name="Frati F."/>
            <person name="Nardi F."/>
        </authorList>
    </citation>
    <scope>NUCLEOTIDE SEQUENCE [LARGE SCALE GENOMIC DNA]</scope>
    <source>
        <strain evidence="2">DMR45628</strain>
    </source>
</reference>
<proteinExistence type="predicted"/>
<protein>
    <submittedName>
        <fullName evidence="2">Uncharacterized protein</fullName>
    </submittedName>
</protein>
<evidence type="ECO:0000313" key="2">
    <source>
        <dbReference type="EMBL" id="KAK9702905.1"/>
    </source>
</evidence>
<evidence type="ECO:0000313" key="3">
    <source>
        <dbReference type="Proteomes" id="UP001458880"/>
    </source>
</evidence>
<accession>A0AAW1JGB2</accession>